<dbReference type="BioCyc" id="CNIT1237085:G1324-167-MONOMER"/>
<proteinExistence type="predicted"/>
<name>K0I784_NITGG</name>
<dbReference type="RefSeq" id="WP_015017689.1">
    <property type="nucleotide sequence ID" value="NC_018719.1"/>
</dbReference>
<dbReference type="InParanoid" id="K0I784"/>
<keyword evidence="3" id="KW-1185">Reference proteome</keyword>
<evidence type="ECO:0000313" key="3">
    <source>
        <dbReference type="Proteomes" id="UP000008037"/>
    </source>
</evidence>
<evidence type="ECO:0000313" key="2">
    <source>
        <dbReference type="EMBL" id="AFU57116.1"/>
    </source>
</evidence>
<dbReference type="KEGG" id="nga:Ngar_c01670"/>
<feature type="transmembrane region" description="Helical" evidence="1">
    <location>
        <begin position="103"/>
        <end position="123"/>
    </location>
</feature>
<feature type="transmembrane region" description="Helical" evidence="1">
    <location>
        <begin position="40"/>
        <end position="59"/>
    </location>
</feature>
<feature type="transmembrane region" description="Helical" evidence="1">
    <location>
        <begin position="66"/>
        <end position="83"/>
    </location>
</feature>
<keyword evidence="1" id="KW-0472">Membrane</keyword>
<protein>
    <submittedName>
        <fullName evidence="2">Uncharacterized protein</fullName>
    </submittedName>
</protein>
<dbReference type="GeneID" id="13796343"/>
<accession>K0I784</accession>
<dbReference type="HOGENOM" id="CLU_1830506_0_0_2"/>
<feature type="transmembrane region" description="Helical" evidence="1">
    <location>
        <begin position="9"/>
        <end position="28"/>
    </location>
</feature>
<sequence>MAGIRADYAVYYGAAASTAIAGILHLVTASNAVGLREITLAILFAIAGIAQIFYAWPLVRRWGRPWYYGGIIGTAILIILWIGTRIPSGRVLGGYTELLPINAVGIAVLIFQFAALLLSIRILQTATTPSKISRRGENKSDRDAAAAT</sequence>
<dbReference type="EMBL" id="CP002408">
    <property type="protein sequence ID" value="AFU57116.1"/>
    <property type="molecule type" value="Genomic_DNA"/>
</dbReference>
<dbReference type="Proteomes" id="UP000008037">
    <property type="component" value="Chromosome"/>
</dbReference>
<dbReference type="AlphaFoldDB" id="K0I784"/>
<keyword evidence="1" id="KW-1133">Transmembrane helix</keyword>
<organism evidence="2 3">
    <name type="scientific">Nitrososphaera gargensis (strain Ga9.2)</name>
    <dbReference type="NCBI Taxonomy" id="1237085"/>
    <lineage>
        <taxon>Archaea</taxon>
        <taxon>Nitrososphaerota</taxon>
        <taxon>Nitrososphaeria</taxon>
        <taxon>Nitrososphaerales</taxon>
        <taxon>Nitrososphaeraceae</taxon>
        <taxon>Nitrososphaera</taxon>
    </lineage>
</organism>
<gene>
    <name evidence="2" type="ordered locus">Ngar_c01670</name>
</gene>
<evidence type="ECO:0000256" key="1">
    <source>
        <dbReference type="SAM" id="Phobius"/>
    </source>
</evidence>
<dbReference type="STRING" id="1237085.Ngar_c01670"/>
<dbReference type="OrthoDB" id="12071at2157"/>
<keyword evidence="1" id="KW-0812">Transmembrane</keyword>
<reference evidence="2 3" key="1">
    <citation type="journal article" date="2012" name="Environ. Microbiol.">
        <title>The genome of the ammonia-oxidizing Candidatus Nitrososphaera gargensis: insights into metabolic versatility and environmental adaptations.</title>
        <authorList>
            <person name="Spang A."/>
            <person name="Poehlein A."/>
            <person name="Offre P."/>
            <person name="Zumbragel S."/>
            <person name="Haider S."/>
            <person name="Rychlik N."/>
            <person name="Nowka B."/>
            <person name="Schmeisser C."/>
            <person name="Lebedeva E.V."/>
            <person name="Rattei T."/>
            <person name="Bohm C."/>
            <person name="Schmid M."/>
            <person name="Galushko A."/>
            <person name="Hatzenpichler R."/>
            <person name="Weinmaier T."/>
            <person name="Daniel R."/>
            <person name="Schleper C."/>
            <person name="Spieck E."/>
            <person name="Streit W."/>
            <person name="Wagner M."/>
        </authorList>
    </citation>
    <scope>NUCLEOTIDE SEQUENCE [LARGE SCALE GENOMIC DNA]</scope>
    <source>
        <strain evidence="3">Ga9.2</strain>
    </source>
</reference>